<organism evidence="1">
    <name type="scientific">Aureimonas frigidaquae</name>
    <dbReference type="NCBI Taxonomy" id="424757"/>
    <lineage>
        <taxon>Bacteria</taxon>
        <taxon>Pseudomonadati</taxon>
        <taxon>Pseudomonadota</taxon>
        <taxon>Alphaproteobacteria</taxon>
        <taxon>Hyphomicrobiales</taxon>
        <taxon>Aurantimonadaceae</taxon>
        <taxon>Aureimonas</taxon>
    </lineage>
</organism>
<dbReference type="EMBL" id="LC066377">
    <property type="protein sequence ID" value="BAT28731.1"/>
    <property type="molecule type" value="Genomic_DNA"/>
</dbReference>
<dbReference type="GO" id="GO:0051213">
    <property type="term" value="F:dioxygenase activity"/>
    <property type="evidence" value="ECO:0007669"/>
    <property type="project" value="UniProtKB-KW"/>
</dbReference>
<sequence length="58" mass="6345">MARKPAKTTDQSVDAFVTELRRTKGGVTVTEEGGATFVRTRDGDVHRFDHAAEPIDEA</sequence>
<accession>A0A0P0Z4H7</accession>
<proteinExistence type="predicted"/>
<reference evidence="1" key="1">
    <citation type="journal article" date="2015" name="Proc. Natl. Acad. Sci. U.S.A.">
        <title>Bacterial clade with the ribosomal RNA operon on a small plasmid rather than the chromosome.</title>
        <authorList>
            <person name="Anda M."/>
            <person name="Ohtsubo Y."/>
            <person name="Okubo T."/>
            <person name="Sugawara M."/>
            <person name="Nagata Y."/>
            <person name="Tsuda M."/>
            <person name="Minamisawa K."/>
            <person name="Mitsui H."/>
        </authorList>
    </citation>
    <scope>NUCLEOTIDE SEQUENCE</scope>
    <source>
        <strain evidence="1">JCM 14755</strain>
    </source>
</reference>
<dbReference type="AlphaFoldDB" id="A0A0P0Z4H7"/>
<evidence type="ECO:0000313" key="1">
    <source>
        <dbReference type="EMBL" id="BAT28731.1"/>
    </source>
</evidence>
<protein>
    <submittedName>
        <fullName evidence="1">Phthalate 4,5-dioxygenase oxygenase reductase subunit</fullName>
    </submittedName>
</protein>
<dbReference type="RefSeq" id="WP_157069788.1">
    <property type="nucleotide sequence ID" value="NZ_BBWR01000002.1"/>
</dbReference>
<keyword evidence="1" id="KW-0560">Oxidoreductase</keyword>
<name>A0A0P0Z4H7_9HYPH</name>
<keyword evidence="1" id="KW-0223">Dioxygenase</keyword>